<proteinExistence type="predicted"/>
<reference evidence="2" key="2">
    <citation type="journal article" date="2015" name="Data Brief">
        <title>Shoot transcriptome of the giant reed, Arundo donax.</title>
        <authorList>
            <person name="Barrero R.A."/>
            <person name="Guerrero F.D."/>
            <person name="Moolhuijzen P."/>
            <person name="Goolsby J.A."/>
            <person name="Tidwell J."/>
            <person name="Bellgard S.E."/>
            <person name="Bellgard M.I."/>
        </authorList>
    </citation>
    <scope>NUCLEOTIDE SEQUENCE</scope>
    <source>
        <tissue evidence="2">Shoot tissue taken approximately 20 cm above the soil surface</tissue>
    </source>
</reference>
<evidence type="ECO:0000256" key="1">
    <source>
        <dbReference type="SAM" id="Phobius"/>
    </source>
</evidence>
<dbReference type="AlphaFoldDB" id="A0A0A9GMB7"/>
<accession>A0A0A9GMB7</accession>
<sequence length="58" mass="6827">MLILKRWSFHCGSWIQRLFFAIFCFGIALNNPLGVPSEGLNSFLKYIFIFLGLTQYFF</sequence>
<feature type="transmembrane region" description="Helical" evidence="1">
    <location>
        <begin position="7"/>
        <end position="28"/>
    </location>
</feature>
<evidence type="ECO:0000313" key="2">
    <source>
        <dbReference type="EMBL" id="JAE23681.1"/>
    </source>
</evidence>
<name>A0A0A9GMB7_ARUDO</name>
<keyword evidence="1" id="KW-1133">Transmembrane helix</keyword>
<reference evidence="2" key="1">
    <citation type="submission" date="2014-09" db="EMBL/GenBank/DDBJ databases">
        <authorList>
            <person name="Magalhaes I.L.F."/>
            <person name="Oliveira U."/>
            <person name="Santos F.R."/>
            <person name="Vidigal T.H.D.A."/>
            <person name="Brescovit A.D."/>
            <person name="Santos A.J."/>
        </authorList>
    </citation>
    <scope>NUCLEOTIDE SEQUENCE</scope>
    <source>
        <tissue evidence="2">Shoot tissue taken approximately 20 cm above the soil surface</tissue>
    </source>
</reference>
<organism evidence="2">
    <name type="scientific">Arundo donax</name>
    <name type="common">Giant reed</name>
    <name type="synonym">Donax arundinaceus</name>
    <dbReference type="NCBI Taxonomy" id="35708"/>
    <lineage>
        <taxon>Eukaryota</taxon>
        <taxon>Viridiplantae</taxon>
        <taxon>Streptophyta</taxon>
        <taxon>Embryophyta</taxon>
        <taxon>Tracheophyta</taxon>
        <taxon>Spermatophyta</taxon>
        <taxon>Magnoliopsida</taxon>
        <taxon>Liliopsida</taxon>
        <taxon>Poales</taxon>
        <taxon>Poaceae</taxon>
        <taxon>PACMAD clade</taxon>
        <taxon>Arundinoideae</taxon>
        <taxon>Arundineae</taxon>
        <taxon>Arundo</taxon>
    </lineage>
</organism>
<keyword evidence="1" id="KW-0812">Transmembrane</keyword>
<protein>
    <submittedName>
        <fullName evidence="2">Uncharacterized protein</fullName>
    </submittedName>
</protein>
<dbReference type="EMBL" id="GBRH01174215">
    <property type="protein sequence ID" value="JAE23681.1"/>
    <property type="molecule type" value="Transcribed_RNA"/>
</dbReference>
<keyword evidence="1" id="KW-0472">Membrane</keyword>